<dbReference type="SUPFAM" id="SSF56672">
    <property type="entry name" value="DNA/RNA polymerases"/>
    <property type="match status" value="1"/>
</dbReference>
<evidence type="ECO:0000256" key="1">
    <source>
        <dbReference type="ARBA" id="ARBA00010879"/>
    </source>
</evidence>
<dbReference type="InterPro" id="IPR036397">
    <property type="entry name" value="RNaseH_sf"/>
</dbReference>
<dbReference type="PROSITE" id="PS50994">
    <property type="entry name" value="INTEGRASE"/>
    <property type="match status" value="1"/>
</dbReference>
<keyword evidence="9" id="KW-0233">DNA recombination</keyword>
<evidence type="ECO:0000256" key="7">
    <source>
        <dbReference type="ARBA" id="ARBA00022801"/>
    </source>
</evidence>
<dbReference type="KEGG" id="bspl:129605036"/>
<dbReference type="Gene3D" id="2.40.70.10">
    <property type="entry name" value="Acid Proteases"/>
    <property type="match status" value="1"/>
</dbReference>
<dbReference type="OrthoDB" id="8947436at2759"/>
<evidence type="ECO:0000313" key="16">
    <source>
        <dbReference type="Proteomes" id="UP000515150"/>
    </source>
</evidence>
<dbReference type="PROSITE" id="PS50878">
    <property type="entry name" value="RT_POL"/>
    <property type="match status" value="1"/>
</dbReference>
<dbReference type="GO" id="GO:0006310">
    <property type="term" value="P:DNA recombination"/>
    <property type="evidence" value="ECO:0007669"/>
    <property type="project" value="UniProtKB-KW"/>
</dbReference>
<evidence type="ECO:0000256" key="2">
    <source>
        <dbReference type="ARBA" id="ARBA00012180"/>
    </source>
</evidence>
<dbReference type="InterPro" id="IPR041588">
    <property type="entry name" value="Integrase_H2C2"/>
</dbReference>
<dbReference type="GO" id="GO:0004190">
    <property type="term" value="F:aspartic-type endopeptidase activity"/>
    <property type="evidence" value="ECO:0007669"/>
    <property type="project" value="InterPro"/>
</dbReference>
<evidence type="ECO:0000256" key="4">
    <source>
        <dbReference type="ARBA" id="ARBA00022695"/>
    </source>
</evidence>
<feature type="domain" description="Reverse transcriptase" evidence="13">
    <location>
        <begin position="342"/>
        <end position="526"/>
    </location>
</feature>
<evidence type="ECO:0000256" key="5">
    <source>
        <dbReference type="ARBA" id="ARBA00022722"/>
    </source>
</evidence>
<dbReference type="Gene3D" id="3.10.10.10">
    <property type="entry name" value="HIV Type 1 Reverse Transcriptase, subunit A, domain 1"/>
    <property type="match status" value="1"/>
</dbReference>
<dbReference type="EC" id="3.1.26.4" evidence="2"/>
<keyword evidence="5" id="KW-0540">Nuclease</keyword>
<proteinExistence type="inferred from homology"/>
<evidence type="ECO:0000256" key="9">
    <source>
        <dbReference type="ARBA" id="ARBA00023172"/>
    </source>
</evidence>
<dbReference type="InterPro" id="IPR043128">
    <property type="entry name" value="Rev_trsase/Diguanyl_cyclase"/>
</dbReference>
<dbReference type="SUPFAM" id="SSF50630">
    <property type="entry name" value="Acid proteases"/>
    <property type="match status" value="1"/>
</dbReference>
<feature type="compositionally biased region" description="Basic and acidic residues" evidence="11">
    <location>
        <begin position="1267"/>
        <end position="1288"/>
    </location>
</feature>
<comment type="similarity">
    <text evidence="1">Belongs to the beta type-B retroviral polymerase family. HERV class-II K(HML-2) pol subfamily.</text>
</comment>
<gene>
    <name evidence="17" type="primary">LOC129605036</name>
</gene>
<dbReference type="PANTHER" id="PTHR37984">
    <property type="entry name" value="PROTEIN CBG26694"/>
    <property type="match status" value="1"/>
</dbReference>
<feature type="region of interest" description="Disordered" evidence="11">
    <location>
        <begin position="1267"/>
        <end position="1324"/>
    </location>
</feature>
<feature type="domain" description="Peptidase A2" evidence="12">
    <location>
        <begin position="1"/>
        <end position="75"/>
    </location>
</feature>
<dbReference type="Proteomes" id="UP000515150">
    <property type="component" value="Chromosome 13"/>
</dbReference>
<dbReference type="RefSeq" id="XP_055370101.1">
    <property type="nucleotide sequence ID" value="XM_055514126.1"/>
</dbReference>
<keyword evidence="8" id="KW-0695">RNA-directed DNA polymerase</keyword>
<dbReference type="PANTHER" id="PTHR37984:SF5">
    <property type="entry name" value="PROTEIN NYNRIN-LIKE"/>
    <property type="match status" value="1"/>
</dbReference>
<dbReference type="Pfam" id="PF17921">
    <property type="entry name" value="Integrase_H2C2"/>
    <property type="match status" value="1"/>
</dbReference>
<dbReference type="Pfam" id="PF00665">
    <property type="entry name" value="rve"/>
    <property type="match status" value="1"/>
</dbReference>
<keyword evidence="16" id="KW-1185">Reference proteome</keyword>
<protein>
    <recommendedName>
        <fullName evidence="10">Gypsy retrotransposon integrase-like protein 1</fullName>
        <ecNumber evidence="2">3.1.26.4</ecNumber>
    </recommendedName>
</protein>
<keyword evidence="7" id="KW-0378">Hydrolase</keyword>
<dbReference type="GO" id="GO:0003964">
    <property type="term" value="F:RNA-directed DNA polymerase activity"/>
    <property type="evidence" value="ECO:0007669"/>
    <property type="project" value="UniProtKB-KW"/>
</dbReference>
<dbReference type="GO" id="GO:0015074">
    <property type="term" value="P:DNA integration"/>
    <property type="evidence" value="ECO:0007669"/>
    <property type="project" value="InterPro"/>
</dbReference>
<dbReference type="Gene3D" id="3.30.420.10">
    <property type="entry name" value="Ribonuclease H-like superfamily/Ribonuclease H"/>
    <property type="match status" value="2"/>
</dbReference>
<dbReference type="InterPro" id="IPR043502">
    <property type="entry name" value="DNA/RNA_pol_sf"/>
</dbReference>
<dbReference type="Pfam" id="PF00077">
    <property type="entry name" value="RVP"/>
    <property type="match status" value="1"/>
</dbReference>
<dbReference type="Gene3D" id="3.10.20.370">
    <property type="match status" value="1"/>
</dbReference>
<dbReference type="InterPro" id="IPR001995">
    <property type="entry name" value="Peptidase_A2_cat"/>
</dbReference>
<dbReference type="GO" id="GO:0006508">
    <property type="term" value="P:proteolysis"/>
    <property type="evidence" value="ECO:0007669"/>
    <property type="project" value="InterPro"/>
</dbReference>
<evidence type="ECO:0000313" key="17">
    <source>
        <dbReference type="RefSeq" id="XP_055370101.1"/>
    </source>
</evidence>
<evidence type="ECO:0000256" key="11">
    <source>
        <dbReference type="SAM" id="MobiDB-lite"/>
    </source>
</evidence>
<dbReference type="Gene3D" id="3.30.70.270">
    <property type="match status" value="1"/>
</dbReference>
<dbReference type="SUPFAM" id="SSF53098">
    <property type="entry name" value="Ribonuclease H-like"/>
    <property type="match status" value="2"/>
</dbReference>
<dbReference type="GO" id="GO:0004523">
    <property type="term" value="F:RNA-DNA hybrid ribonuclease activity"/>
    <property type="evidence" value="ECO:0007669"/>
    <property type="project" value="UniProtKB-EC"/>
</dbReference>
<feature type="compositionally biased region" description="Basic and acidic residues" evidence="11">
    <location>
        <begin position="1315"/>
        <end position="1324"/>
    </location>
</feature>
<dbReference type="InterPro" id="IPR018061">
    <property type="entry name" value="Retropepsins"/>
</dbReference>
<keyword evidence="6" id="KW-0255">Endonuclease</keyword>
<feature type="domain" description="RNase H type-1" evidence="14">
    <location>
        <begin position="721"/>
        <end position="871"/>
    </location>
</feature>
<name>A0A9W2Y7Z9_BETSP</name>
<accession>A0A9W2Y7Z9</accession>
<dbReference type="PROSITE" id="PS50879">
    <property type="entry name" value="RNASE_H_1"/>
    <property type="match status" value="1"/>
</dbReference>
<dbReference type="GO" id="GO:0003676">
    <property type="term" value="F:nucleic acid binding"/>
    <property type="evidence" value="ECO:0007669"/>
    <property type="project" value="InterPro"/>
</dbReference>
<evidence type="ECO:0000256" key="8">
    <source>
        <dbReference type="ARBA" id="ARBA00022918"/>
    </source>
</evidence>
<dbReference type="PROSITE" id="PS50175">
    <property type="entry name" value="ASP_PROT_RETROV"/>
    <property type="match status" value="1"/>
</dbReference>
<evidence type="ECO:0000259" key="12">
    <source>
        <dbReference type="PROSITE" id="PS50175"/>
    </source>
</evidence>
<dbReference type="Gene3D" id="1.10.340.70">
    <property type="match status" value="1"/>
</dbReference>
<dbReference type="InterPro" id="IPR000477">
    <property type="entry name" value="RT_dom"/>
</dbReference>
<keyword evidence="4" id="KW-0548">Nucleotidyltransferase</keyword>
<dbReference type="InterPro" id="IPR012337">
    <property type="entry name" value="RNaseH-like_sf"/>
</dbReference>
<evidence type="ECO:0000259" key="13">
    <source>
        <dbReference type="PROSITE" id="PS50878"/>
    </source>
</evidence>
<evidence type="ECO:0000256" key="10">
    <source>
        <dbReference type="ARBA" id="ARBA00039658"/>
    </source>
</evidence>
<dbReference type="Pfam" id="PF00075">
    <property type="entry name" value="RNase_H"/>
    <property type="match status" value="1"/>
</dbReference>
<dbReference type="GeneID" id="129605036"/>
<dbReference type="Pfam" id="PF00078">
    <property type="entry name" value="RVT_1"/>
    <property type="match status" value="1"/>
</dbReference>
<feature type="domain" description="Integrase catalytic" evidence="15">
    <location>
        <begin position="1000"/>
        <end position="1158"/>
    </location>
</feature>
<evidence type="ECO:0000259" key="14">
    <source>
        <dbReference type="PROSITE" id="PS50879"/>
    </source>
</evidence>
<dbReference type="InterPro" id="IPR001584">
    <property type="entry name" value="Integrase_cat-core"/>
</dbReference>
<keyword evidence="3" id="KW-0808">Transferase</keyword>
<dbReference type="Gene3D" id="2.30.30.850">
    <property type="match status" value="1"/>
</dbReference>
<organism evidence="16 17">
    <name type="scientific">Betta splendens</name>
    <name type="common">Siamese fighting fish</name>
    <dbReference type="NCBI Taxonomy" id="158456"/>
    <lineage>
        <taxon>Eukaryota</taxon>
        <taxon>Metazoa</taxon>
        <taxon>Chordata</taxon>
        <taxon>Craniata</taxon>
        <taxon>Vertebrata</taxon>
        <taxon>Euteleostomi</taxon>
        <taxon>Actinopterygii</taxon>
        <taxon>Neopterygii</taxon>
        <taxon>Teleostei</taxon>
        <taxon>Neoteleostei</taxon>
        <taxon>Acanthomorphata</taxon>
        <taxon>Anabantaria</taxon>
        <taxon>Anabantiformes</taxon>
        <taxon>Anabantoidei</taxon>
        <taxon>Osphronemidae</taxon>
        <taxon>Betta</taxon>
    </lineage>
</organism>
<evidence type="ECO:0000259" key="15">
    <source>
        <dbReference type="PROSITE" id="PS50994"/>
    </source>
</evidence>
<sequence length="1324" mass="147284">MNMMADSGAAYTCVSNADADHLPRSGQYVRIVGFSGTKQLIPRSDPIPLQFRGKTVELPVLISDQTPVNLLGRDALCKLGCAILCTPDGVIVDTAQCQMTVKKDEEMVYWLGDIDETFMDAAEKWMDFIKANMPEASRPACPPHCTLQYFKTESEAQPAEWIAQQPKKIPIQSASIVLGRQGAAMTVEKGEYLDQEFKLTNSKPHVSLLVNPGYEPKHLGQMIVESKQVKFRPTENSNIWVSEDDLFLKIAISAEGWASPQVISLPCQTVFCHQHSELQKEMVERVPEKLWSKHDADVGLIKSAQPVEVHLKPGCKPPWKSQYPLQPEAEAGIQPTIQGLLDAGVLVEEPNPSGNTPIYPIKKADRERFRLVHDLRALNEVVEDYPSEVPNPHTLLSNVPPDAKWFTVVDLCSAFFSVPVSEYSRHLFAFTYRGQSYTYTRLPQGFKHSPHLFNKVLKEDMEDLAGKIKSTVLQYVDDIILCAPDLETCHEDSITLLTLLAERGHKASLKKLQYCKDRVEYLGRVIAEGTRSVSPDQLKAVSQAPKPTTVREMLTFLGLTGYSSEWIDGYSSIVQPLRNMGHACGVLAQRTGVGTHAQPIAYYSVALTPVELGLPTCYQHLAAAHLMYEKASALSMGYPIDILSHHKLANLIERGKFVLTAPRLSDYHRLLEYPDVTMRICKVKNPADAVPLPHEGEEHECVAEAERYAKLRSDLSAVPLQKVDLTLFVDGSCYRHGQDLKAGFAVVQEKNGSMEVMIAQECSQPCSAQLAELKALTAACELAAGKRANIYTDSAFAHGVCHLFGATWRGRGFKKTDGSPVTHGEQIKQLLLAMMKPTALAIIKCVAHKHDTSLITQGNAAADQAAKTAANAEATAILAVYAAYDEDQITSKDLSLLQKEVPEAERQLWVERGAVQGDDGLWRNHEGLLIAPSGLLSLLINEAHGLSHESRGEVVRRIKKWNFWAPKLYQYVDETISRCETCLKCNIRRGMVPPAGHLPIPDGPFKHLTLDFVDMVRPVQGKRYLLVVIDRFSRWVEATPAKHKTAETVAKFLCREVIPRFGIPLKISSDNGKEFVDKTVKCVLQKLGVKQRYGSVYCPTSQSDVERCNGILKNKLLKICMSTGLNWIDALPLALMACRASAHRTLKLTPHEALLGRPMPVPAYRAVKGPSLDILTSDMRAYVKQMTNIHRSISSRVVSLQAKEILEEPEPKVKPGDLVYVKVFRRKWDHARREGPYTVVKATARAVQVQGSPTWYHLNHCVKVPEGEIGKGAKEERDEGGKDKRRDLIPPVSCSDVGRDADAPPSRVLRRRKTIEKGERKEES</sequence>
<dbReference type="InterPro" id="IPR002156">
    <property type="entry name" value="RNaseH_domain"/>
</dbReference>
<evidence type="ECO:0000256" key="6">
    <source>
        <dbReference type="ARBA" id="ARBA00022759"/>
    </source>
</evidence>
<evidence type="ECO:0000256" key="3">
    <source>
        <dbReference type="ARBA" id="ARBA00022679"/>
    </source>
</evidence>
<dbReference type="InterPro" id="IPR021109">
    <property type="entry name" value="Peptidase_aspartic_dom_sf"/>
</dbReference>
<reference evidence="17" key="1">
    <citation type="submission" date="2025-08" db="UniProtKB">
        <authorList>
            <consortium name="RefSeq"/>
        </authorList>
    </citation>
    <scope>IDENTIFICATION</scope>
</reference>
<dbReference type="InterPro" id="IPR050951">
    <property type="entry name" value="Retrovirus_Pol_polyprotein"/>
</dbReference>